<keyword evidence="1" id="KW-0812">Transmembrane</keyword>
<feature type="transmembrane region" description="Helical" evidence="1">
    <location>
        <begin position="12"/>
        <end position="30"/>
    </location>
</feature>
<name>A0A7W8D090_9FIRM</name>
<comment type="caution">
    <text evidence="2">The sequence shown here is derived from an EMBL/GenBank/DDBJ whole genome shotgun (WGS) entry which is preliminary data.</text>
</comment>
<evidence type="ECO:0008006" key="4">
    <source>
        <dbReference type="Google" id="ProtNLM"/>
    </source>
</evidence>
<dbReference type="AlphaFoldDB" id="A0A7W8D090"/>
<accession>A0A7W8D090</accession>
<gene>
    <name evidence="2" type="ORF">HNQ43_000874</name>
</gene>
<keyword evidence="1" id="KW-0472">Membrane</keyword>
<reference evidence="2 3" key="1">
    <citation type="submission" date="2020-08" db="EMBL/GenBank/DDBJ databases">
        <title>Genomic Encyclopedia of Type Strains, Phase IV (KMG-IV): sequencing the most valuable type-strain genomes for metagenomic binning, comparative biology and taxonomic classification.</title>
        <authorList>
            <person name="Goeker M."/>
        </authorList>
    </citation>
    <scope>NUCLEOTIDE SEQUENCE [LARGE SCALE GENOMIC DNA]</scope>
    <source>
        <strain evidence="2 3">DSM 26963</strain>
    </source>
</reference>
<evidence type="ECO:0000256" key="1">
    <source>
        <dbReference type="SAM" id="Phobius"/>
    </source>
</evidence>
<dbReference type="RefSeq" id="WP_183375165.1">
    <property type="nucleotide sequence ID" value="NZ_JACHHD010000007.1"/>
</dbReference>
<dbReference type="Proteomes" id="UP000521313">
    <property type="component" value="Unassembled WGS sequence"/>
</dbReference>
<dbReference type="EMBL" id="JACHHD010000007">
    <property type="protein sequence ID" value="MBB5184828.1"/>
    <property type="molecule type" value="Genomic_DNA"/>
</dbReference>
<evidence type="ECO:0000313" key="3">
    <source>
        <dbReference type="Proteomes" id="UP000521313"/>
    </source>
</evidence>
<keyword evidence="1" id="KW-1133">Transmembrane helix</keyword>
<sequence>MLKGSKHLRIAGMLEIVIGVLMLLFTWTLVGAGDFSAVLNEGAVSNALMSIVILYGFHIFEILAGIIGIVCANKKSALTLVLGLALFFINLWEFFSYGTDVMQIVMHAITLIVSYYYLHNAYRNFKG</sequence>
<proteinExistence type="predicted"/>
<protein>
    <recommendedName>
        <fullName evidence="4">DoxX family protein</fullName>
    </recommendedName>
</protein>
<feature type="transmembrane region" description="Helical" evidence="1">
    <location>
        <begin position="101"/>
        <end position="118"/>
    </location>
</feature>
<organism evidence="2 3">
    <name type="scientific">Faecalicoccus acidiformans</name>
    <dbReference type="NCBI Taxonomy" id="915173"/>
    <lineage>
        <taxon>Bacteria</taxon>
        <taxon>Bacillati</taxon>
        <taxon>Bacillota</taxon>
        <taxon>Erysipelotrichia</taxon>
        <taxon>Erysipelotrichales</taxon>
        <taxon>Erysipelotrichaceae</taxon>
        <taxon>Faecalicoccus</taxon>
    </lineage>
</organism>
<evidence type="ECO:0000313" key="2">
    <source>
        <dbReference type="EMBL" id="MBB5184828.1"/>
    </source>
</evidence>
<feature type="transmembrane region" description="Helical" evidence="1">
    <location>
        <begin position="50"/>
        <end position="70"/>
    </location>
</feature>
<feature type="transmembrane region" description="Helical" evidence="1">
    <location>
        <begin position="77"/>
        <end position="95"/>
    </location>
</feature>